<protein>
    <submittedName>
        <fullName evidence="2">M15 family metallopeptidase</fullName>
    </submittedName>
</protein>
<name>A0ABZ0TNB0_9SPHI</name>
<dbReference type="CDD" id="cd14845">
    <property type="entry name" value="L-Ala-D-Glu_peptidase_like"/>
    <property type="match status" value="1"/>
</dbReference>
<dbReference type="InterPro" id="IPR039561">
    <property type="entry name" value="Peptidase_M15C"/>
</dbReference>
<dbReference type="InterPro" id="IPR009045">
    <property type="entry name" value="Zn_M74/Hedgehog-like"/>
</dbReference>
<evidence type="ECO:0000313" key="2">
    <source>
        <dbReference type="EMBL" id="WPU94276.1"/>
    </source>
</evidence>
<dbReference type="RefSeq" id="WP_321563399.1">
    <property type="nucleotide sequence ID" value="NZ_CP139558.1"/>
</dbReference>
<dbReference type="SUPFAM" id="SSF55166">
    <property type="entry name" value="Hedgehog/DD-peptidase"/>
    <property type="match status" value="1"/>
</dbReference>
<evidence type="ECO:0000259" key="1">
    <source>
        <dbReference type="Pfam" id="PF13539"/>
    </source>
</evidence>
<keyword evidence="3" id="KW-1185">Reference proteome</keyword>
<dbReference type="Pfam" id="PF13539">
    <property type="entry name" value="Peptidase_M15_4"/>
    <property type="match status" value="1"/>
</dbReference>
<dbReference type="Gene3D" id="3.30.1380.10">
    <property type="match status" value="1"/>
</dbReference>
<reference evidence="2 3" key="1">
    <citation type="submission" date="2023-11" db="EMBL/GenBank/DDBJ databases">
        <title>Analysis of the Genomes of Mucilaginibacter gossypii cycad 4 and M. sabulilitoris SNA2: microbes with the potential for plant growth promotion.</title>
        <authorList>
            <person name="Hirsch A.M."/>
            <person name="Humm E."/>
            <person name="Rubbi M."/>
            <person name="Del Vecchio G."/>
            <person name="Ha S.M."/>
            <person name="Pellegrini M."/>
            <person name="Gunsalus R.P."/>
        </authorList>
    </citation>
    <scope>NUCLEOTIDE SEQUENCE [LARGE SCALE GENOMIC DNA]</scope>
    <source>
        <strain evidence="2 3">SNA2</strain>
    </source>
</reference>
<sequence>MDPQSQKFFNLLHPKLIDDAIAAWTICQTDLLDHPNVQITVTQSLRTFEESDELFKLGRTKVNPDGRSPSKPFGNIVTNAPGGSSYHNYGLAFDFKMITNGHDDWDVGPLWRRVAATMKEHGWTWGGDFKKLADAPHFEKTFGFNWKALLVKHNAGDFIPGTQYVNI</sequence>
<accession>A0ABZ0TNB0</accession>
<organism evidence="2 3">
    <name type="scientific">Mucilaginibacter sabulilitoris</name>
    <dbReference type="NCBI Taxonomy" id="1173583"/>
    <lineage>
        <taxon>Bacteria</taxon>
        <taxon>Pseudomonadati</taxon>
        <taxon>Bacteroidota</taxon>
        <taxon>Sphingobacteriia</taxon>
        <taxon>Sphingobacteriales</taxon>
        <taxon>Sphingobacteriaceae</taxon>
        <taxon>Mucilaginibacter</taxon>
    </lineage>
</organism>
<gene>
    <name evidence="2" type="ORF">SNE25_01905</name>
</gene>
<evidence type="ECO:0000313" key="3">
    <source>
        <dbReference type="Proteomes" id="UP001324380"/>
    </source>
</evidence>
<dbReference type="Proteomes" id="UP001324380">
    <property type="component" value="Chromosome"/>
</dbReference>
<dbReference type="EMBL" id="CP139558">
    <property type="protein sequence ID" value="WPU94276.1"/>
    <property type="molecule type" value="Genomic_DNA"/>
</dbReference>
<feature type="domain" description="Peptidase M15C" evidence="1">
    <location>
        <begin position="80"/>
        <end position="140"/>
    </location>
</feature>
<proteinExistence type="predicted"/>